<comment type="function">
    <text evidence="12">Structural component of the gap junctions.</text>
</comment>
<keyword evidence="5 12" id="KW-0812">Transmembrane</keyword>
<comment type="subcellular location">
    <subcellularLocation>
        <location evidence="1">Cell junction</location>
        <location evidence="1">Gap junction</location>
    </subcellularLocation>
    <subcellularLocation>
        <location evidence="2 12">Cell membrane</location>
        <topology evidence="2 12">Multi-pass membrane protein</topology>
    </subcellularLocation>
</comment>
<gene>
    <name evidence="12" type="primary">inx</name>
    <name evidence="13" type="ORF">OTU49_012157</name>
</gene>
<reference evidence="13 14" key="1">
    <citation type="journal article" date="2024" name="BMC Genomics">
        <title>Genome assembly of redclaw crayfish (Cherax quadricarinatus) provides insights into its immune adaptation and hypoxia tolerance.</title>
        <authorList>
            <person name="Liu Z."/>
            <person name="Zheng J."/>
            <person name="Li H."/>
            <person name="Fang K."/>
            <person name="Wang S."/>
            <person name="He J."/>
            <person name="Zhou D."/>
            <person name="Weng S."/>
            <person name="Chi M."/>
            <person name="Gu Z."/>
            <person name="He J."/>
            <person name="Li F."/>
            <person name="Wang M."/>
        </authorList>
    </citation>
    <scope>NUCLEOTIDE SEQUENCE [LARGE SCALE GENOMIC DNA]</scope>
    <source>
        <strain evidence="13">ZL_2023a</strain>
    </source>
</reference>
<keyword evidence="7" id="KW-0965">Cell junction</keyword>
<comment type="caution">
    <text evidence="13">The sequence shown here is derived from an EMBL/GenBank/DDBJ whole genome shotgun (WGS) entry which is preliminary data.</text>
</comment>
<evidence type="ECO:0000256" key="12">
    <source>
        <dbReference type="RuleBase" id="RU010713"/>
    </source>
</evidence>
<evidence type="ECO:0000256" key="6">
    <source>
        <dbReference type="ARBA" id="ARBA00022868"/>
    </source>
</evidence>
<dbReference type="GO" id="GO:0034220">
    <property type="term" value="P:monoatomic ion transmembrane transport"/>
    <property type="evidence" value="ECO:0007669"/>
    <property type="project" value="UniProtKB-KW"/>
</dbReference>
<keyword evidence="14" id="KW-1185">Reference proteome</keyword>
<keyword evidence="11 12" id="KW-0407">Ion channel</keyword>
<keyword evidence="8 12" id="KW-1133">Transmembrane helix</keyword>
<dbReference type="InterPro" id="IPR000990">
    <property type="entry name" value="Innexin"/>
</dbReference>
<dbReference type="GO" id="GO:0005921">
    <property type="term" value="C:gap junction"/>
    <property type="evidence" value="ECO:0007669"/>
    <property type="project" value="UniProtKB-SubCell"/>
</dbReference>
<evidence type="ECO:0000256" key="5">
    <source>
        <dbReference type="ARBA" id="ARBA00022692"/>
    </source>
</evidence>
<feature type="transmembrane region" description="Helical" evidence="12">
    <location>
        <begin position="263"/>
        <end position="286"/>
    </location>
</feature>
<protein>
    <recommendedName>
        <fullName evidence="12">Innexin</fullName>
    </recommendedName>
</protein>
<dbReference type="GO" id="GO:0005243">
    <property type="term" value="F:gap junction channel activity"/>
    <property type="evidence" value="ECO:0007669"/>
    <property type="project" value="TreeGrafter"/>
</dbReference>
<feature type="transmembrane region" description="Helical" evidence="12">
    <location>
        <begin position="169"/>
        <end position="191"/>
    </location>
</feature>
<dbReference type="EMBL" id="JARKIK010000001">
    <property type="protein sequence ID" value="KAK8754120.1"/>
    <property type="molecule type" value="Genomic_DNA"/>
</dbReference>
<evidence type="ECO:0000313" key="14">
    <source>
        <dbReference type="Proteomes" id="UP001445076"/>
    </source>
</evidence>
<dbReference type="Proteomes" id="UP001445076">
    <property type="component" value="Unassembled WGS sequence"/>
</dbReference>
<feature type="transmembrane region" description="Helical" evidence="12">
    <location>
        <begin position="41"/>
        <end position="58"/>
    </location>
</feature>
<keyword evidence="6" id="KW-0303">Gap junction</keyword>
<dbReference type="GO" id="GO:0005886">
    <property type="term" value="C:plasma membrane"/>
    <property type="evidence" value="ECO:0007669"/>
    <property type="project" value="UniProtKB-SubCell"/>
</dbReference>
<keyword evidence="4" id="KW-1003">Cell membrane</keyword>
<organism evidence="13 14">
    <name type="scientific">Cherax quadricarinatus</name>
    <name type="common">Australian red claw crayfish</name>
    <dbReference type="NCBI Taxonomy" id="27406"/>
    <lineage>
        <taxon>Eukaryota</taxon>
        <taxon>Metazoa</taxon>
        <taxon>Ecdysozoa</taxon>
        <taxon>Arthropoda</taxon>
        <taxon>Crustacea</taxon>
        <taxon>Multicrustacea</taxon>
        <taxon>Malacostraca</taxon>
        <taxon>Eumalacostraca</taxon>
        <taxon>Eucarida</taxon>
        <taxon>Decapoda</taxon>
        <taxon>Pleocyemata</taxon>
        <taxon>Astacidea</taxon>
        <taxon>Parastacoidea</taxon>
        <taxon>Parastacidae</taxon>
        <taxon>Cherax</taxon>
    </lineage>
</organism>
<comment type="similarity">
    <text evidence="12">Belongs to the pannexin family.</text>
</comment>
<keyword evidence="3 12" id="KW-0813">Transport</keyword>
<evidence type="ECO:0000256" key="9">
    <source>
        <dbReference type="ARBA" id="ARBA00023065"/>
    </source>
</evidence>
<evidence type="ECO:0000256" key="2">
    <source>
        <dbReference type="ARBA" id="ARBA00004651"/>
    </source>
</evidence>
<dbReference type="AlphaFoldDB" id="A0AAW0YRQ8"/>
<evidence type="ECO:0000256" key="11">
    <source>
        <dbReference type="ARBA" id="ARBA00023303"/>
    </source>
</evidence>
<evidence type="ECO:0000256" key="3">
    <source>
        <dbReference type="ARBA" id="ARBA00022448"/>
    </source>
</evidence>
<evidence type="ECO:0000256" key="7">
    <source>
        <dbReference type="ARBA" id="ARBA00022949"/>
    </source>
</evidence>
<keyword evidence="9 12" id="KW-0406">Ion transport</keyword>
<keyword evidence="10 12" id="KW-0472">Membrane</keyword>
<dbReference type="Pfam" id="PF00876">
    <property type="entry name" value="Innexin"/>
    <property type="match status" value="1"/>
</dbReference>
<dbReference type="PANTHER" id="PTHR11893">
    <property type="entry name" value="INNEXIN"/>
    <property type="match status" value="1"/>
</dbReference>
<proteinExistence type="inferred from homology"/>
<feature type="transmembrane region" description="Helical" evidence="12">
    <location>
        <begin position="98"/>
        <end position="117"/>
    </location>
</feature>
<name>A0AAW0YRQ8_CHEQU</name>
<dbReference type="PROSITE" id="PS51013">
    <property type="entry name" value="PANNEXIN"/>
    <property type="match status" value="1"/>
</dbReference>
<evidence type="ECO:0000313" key="13">
    <source>
        <dbReference type="EMBL" id="KAK8754120.1"/>
    </source>
</evidence>
<sequence>MPGGLDIRNLVGSVINAVKSRANKVCAATCDGLILRMHYRWTFCIMLGGFFTTWYSWYHRDVISCVSHFNAETQVRLDYINICLSYPYLETEGGRRYILFYRWISWSFLILAAVYYIPRKMSKTFDNSKCKALLEDLATNSHRYDQTEAQLVERAARYMIFNLRTHNGLYWKYLCVNLVALLVDIFAMHYLDFILQGRFIQYGIKSYPFNRDPQTFSDYMSQTFPPFASCELSSENQLVNKRTEKFGCHLTIMELYEKVFLALWVWLIALCFFTCCYIIFLFMMWLPWVRVLMIHTARPVNGRDKVRMISKKVMKNCKIGDIYLLYRLKQHLSHVRFYELSVRLSELNLNSEQRQKATPETQPERQEKTPIDDMVTTTIRNRRSAVTLDPSKDPQYLYQLLGSSESLEKTLQTLTQDKIQTKKNTSILIE</sequence>
<accession>A0AAW0YRQ8</accession>
<evidence type="ECO:0000256" key="1">
    <source>
        <dbReference type="ARBA" id="ARBA00004610"/>
    </source>
</evidence>
<evidence type="ECO:0000256" key="10">
    <source>
        <dbReference type="ARBA" id="ARBA00023136"/>
    </source>
</evidence>
<evidence type="ECO:0000256" key="4">
    <source>
        <dbReference type="ARBA" id="ARBA00022475"/>
    </source>
</evidence>
<dbReference type="PANTHER" id="PTHR11893:SF40">
    <property type="entry name" value="INNEXIN SHAKING-B"/>
    <property type="match status" value="1"/>
</dbReference>
<evidence type="ECO:0000256" key="8">
    <source>
        <dbReference type="ARBA" id="ARBA00022989"/>
    </source>
</evidence>